<dbReference type="Pfam" id="PF00149">
    <property type="entry name" value="Metallophos"/>
    <property type="match status" value="1"/>
</dbReference>
<evidence type="ECO:0000256" key="1">
    <source>
        <dbReference type="ARBA" id="ARBA00000815"/>
    </source>
</evidence>
<feature type="signal peptide" evidence="9">
    <location>
        <begin position="1"/>
        <end position="21"/>
    </location>
</feature>
<feature type="domain" description="5'-Nucleotidase C-terminal" evidence="11">
    <location>
        <begin position="335"/>
        <end position="513"/>
    </location>
</feature>
<dbReference type="FunFam" id="3.90.780.10:FF:000001">
    <property type="entry name" value="NT5E isoform 3"/>
    <property type="match status" value="1"/>
</dbReference>
<dbReference type="AlphaFoldDB" id="A0A1L8DPW4"/>
<dbReference type="GO" id="GO:0008253">
    <property type="term" value="F:5'-nucleotidase activity"/>
    <property type="evidence" value="ECO:0007669"/>
    <property type="project" value="UniProtKB-EC"/>
</dbReference>
<dbReference type="GO" id="GO:0006196">
    <property type="term" value="P:AMP catabolic process"/>
    <property type="evidence" value="ECO:0007669"/>
    <property type="project" value="TreeGrafter"/>
</dbReference>
<evidence type="ECO:0000256" key="6">
    <source>
        <dbReference type="ARBA" id="ARBA00022741"/>
    </source>
</evidence>
<keyword evidence="4" id="KW-0479">Metal-binding</keyword>
<dbReference type="InterPro" id="IPR036907">
    <property type="entry name" value="5'-Nucleotdase_C_sf"/>
</dbReference>
<dbReference type="FunFam" id="3.60.21.10:FF:000020">
    <property type="entry name" value="NT5E isoform 4"/>
    <property type="match status" value="1"/>
</dbReference>
<organism evidence="12">
    <name type="scientific">Nyssomyia neivai</name>
    <dbReference type="NCBI Taxonomy" id="330878"/>
    <lineage>
        <taxon>Eukaryota</taxon>
        <taxon>Metazoa</taxon>
        <taxon>Ecdysozoa</taxon>
        <taxon>Arthropoda</taxon>
        <taxon>Hexapoda</taxon>
        <taxon>Insecta</taxon>
        <taxon>Pterygota</taxon>
        <taxon>Neoptera</taxon>
        <taxon>Endopterygota</taxon>
        <taxon>Diptera</taxon>
        <taxon>Nematocera</taxon>
        <taxon>Psychodoidea</taxon>
        <taxon>Psychodidae</taxon>
        <taxon>Nyssomyia</taxon>
    </lineage>
</organism>
<comment type="catalytic activity">
    <reaction evidence="1">
        <text>a ribonucleoside 5'-phosphate + H2O = a ribonucleoside + phosphate</text>
        <dbReference type="Rhea" id="RHEA:12484"/>
        <dbReference type="ChEBI" id="CHEBI:15377"/>
        <dbReference type="ChEBI" id="CHEBI:18254"/>
        <dbReference type="ChEBI" id="CHEBI:43474"/>
        <dbReference type="ChEBI" id="CHEBI:58043"/>
        <dbReference type="EC" id="3.1.3.5"/>
    </reaction>
</comment>
<dbReference type="Gene3D" id="3.60.21.10">
    <property type="match status" value="1"/>
</dbReference>
<dbReference type="Gene3D" id="3.90.780.10">
    <property type="entry name" value="5'-Nucleotidase, C-terminal domain"/>
    <property type="match status" value="1"/>
</dbReference>
<evidence type="ECO:0000313" key="12">
    <source>
        <dbReference type="EMBL" id="JAV08424.1"/>
    </source>
</evidence>
<proteinExistence type="inferred from homology"/>
<dbReference type="PROSITE" id="PS00786">
    <property type="entry name" value="5_NUCLEOTIDASE_2"/>
    <property type="match status" value="1"/>
</dbReference>
<evidence type="ECO:0000256" key="5">
    <source>
        <dbReference type="ARBA" id="ARBA00022729"/>
    </source>
</evidence>
<dbReference type="InterPro" id="IPR006146">
    <property type="entry name" value="5'-Nucleotdase_CS"/>
</dbReference>
<dbReference type="EC" id="3.1.3.5" evidence="3"/>
<protein>
    <recommendedName>
        <fullName evidence="3">5'-nucleotidase</fullName>
        <ecNumber evidence="3">3.1.3.5</ecNumber>
    </recommendedName>
</protein>
<sequence>MFLIRLLVLLSGMGVLHLIKGNYEILIIHTNDMHARFDQTNVKSNACKPKDALESKCYGGFGRVSTMVKKFRAENKNVLFLNAGDTYTGTPWFTIYKNKIASEMMNILHPDAASLGNHEFDNKIEGLVPYLKDVNFPILVSNMDLSKEPTMAAHIRSSKIFVLSGHKIGVIGYLTPDTKFLSGANQITYISEVEAINEEAKRLKQQDKVETIIVVGHSGLVVDRKIAQDCPDVDIVVGGHSHTFLYTGTPPDRDTPVDDYPVVVTQASGKRVPIVQAYAFTKYLGYFKVTLNDTGSVVSWQGQPILLNALITQDVEVQQALEKYRDAVEAYGSRVIGVSRVVLDGESWCRFKECGTGNLITDAFVYANLINTPITSTSWTDVSVALWQGGGIRSAIDSRAVGGNITRLELDNVLPFGQRLKVVVVPGNVLWDALEHSVHRYSKTIGRGEFMQVSGLKVSYNLSNGCGKRLESVKILCNNCQRPTYQPLEKNSNYNVIMNDFIKDGGDGYSMFKPLRILKELPMGDIEAVENFITKMSPVYPGEEYRIIVRGEPVVTCE</sequence>
<dbReference type="EMBL" id="GFDF01005660">
    <property type="protein sequence ID" value="JAV08424.1"/>
    <property type="molecule type" value="Transcribed_RNA"/>
</dbReference>
<evidence type="ECO:0000256" key="4">
    <source>
        <dbReference type="ARBA" id="ARBA00022723"/>
    </source>
</evidence>
<dbReference type="PROSITE" id="PS00785">
    <property type="entry name" value="5_NUCLEOTIDASE_1"/>
    <property type="match status" value="1"/>
</dbReference>
<dbReference type="GO" id="GO:0000166">
    <property type="term" value="F:nucleotide binding"/>
    <property type="evidence" value="ECO:0007669"/>
    <property type="project" value="UniProtKB-KW"/>
</dbReference>
<dbReference type="InterPro" id="IPR004843">
    <property type="entry name" value="Calcineurin-like_PHP"/>
</dbReference>
<dbReference type="GO" id="GO:0046872">
    <property type="term" value="F:metal ion binding"/>
    <property type="evidence" value="ECO:0007669"/>
    <property type="project" value="UniProtKB-KW"/>
</dbReference>
<dbReference type="PRINTS" id="PR01607">
    <property type="entry name" value="APYRASEFAMLY"/>
</dbReference>
<keyword evidence="6 9" id="KW-0547">Nucleotide-binding</keyword>
<dbReference type="InterPro" id="IPR029052">
    <property type="entry name" value="Metallo-depent_PP-like"/>
</dbReference>
<evidence type="ECO:0000259" key="10">
    <source>
        <dbReference type="Pfam" id="PF00149"/>
    </source>
</evidence>
<evidence type="ECO:0000256" key="2">
    <source>
        <dbReference type="ARBA" id="ARBA00006654"/>
    </source>
</evidence>
<dbReference type="CDD" id="cd07409">
    <property type="entry name" value="MPP_CD73_N"/>
    <property type="match status" value="1"/>
</dbReference>
<feature type="domain" description="Calcineurin-like phosphoesterase" evidence="10">
    <location>
        <begin position="27"/>
        <end position="243"/>
    </location>
</feature>
<keyword evidence="8" id="KW-0325">Glycoprotein</keyword>
<comment type="similarity">
    <text evidence="2 9">Belongs to the 5'-nucleotidase family.</text>
</comment>
<dbReference type="PANTHER" id="PTHR11575">
    <property type="entry name" value="5'-NUCLEOTIDASE-RELATED"/>
    <property type="match status" value="1"/>
</dbReference>
<keyword evidence="5 9" id="KW-0732">Signal</keyword>
<accession>A0A1L8DPW4</accession>
<reference evidence="12" key="1">
    <citation type="submission" date="2016-12" db="EMBL/GenBank/DDBJ databases">
        <title>An insight into the sialome and mialome of the sand fly, Nyssomyia neivai.</title>
        <authorList>
            <person name="Sebastian V."/>
            <person name="Goulart T.M."/>
            <person name="Oliveira W."/>
            <person name="Calvo E."/>
            <person name="Oliveira L.F."/>
            <person name="Pinto M.C."/>
            <person name="Rosselino A.M."/>
            <person name="Ribeiro J.M."/>
        </authorList>
    </citation>
    <scope>NUCLEOTIDE SEQUENCE</scope>
</reference>
<dbReference type="InterPro" id="IPR008334">
    <property type="entry name" value="5'-Nucleotdase_C"/>
</dbReference>
<feature type="chain" id="PRO_5011825868" description="5'-nucleotidase" evidence="9">
    <location>
        <begin position="22"/>
        <end position="558"/>
    </location>
</feature>
<evidence type="ECO:0000256" key="8">
    <source>
        <dbReference type="ARBA" id="ARBA00023180"/>
    </source>
</evidence>
<dbReference type="InterPro" id="IPR006179">
    <property type="entry name" value="5_nucleotidase/apyrase"/>
</dbReference>
<dbReference type="SUPFAM" id="SSF55816">
    <property type="entry name" value="5'-nucleotidase (syn. UDP-sugar hydrolase), C-terminal domain"/>
    <property type="match status" value="1"/>
</dbReference>
<dbReference type="GO" id="GO:0005886">
    <property type="term" value="C:plasma membrane"/>
    <property type="evidence" value="ECO:0007669"/>
    <property type="project" value="TreeGrafter"/>
</dbReference>
<evidence type="ECO:0000256" key="9">
    <source>
        <dbReference type="RuleBase" id="RU362119"/>
    </source>
</evidence>
<evidence type="ECO:0000259" key="11">
    <source>
        <dbReference type="Pfam" id="PF02872"/>
    </source>
</evidence>
<keyword evidence="7 9" id="KW-0378">Hydrolase</keyword>
<name>A0A1L8DPW4_9DIPT</name>
<dbReference type="PANTHER" id="PTHR11575:SF24">
    <property type="entry name" value="5'-NUCLEOTIDASE"/>
    <property type="match status" value="1"/>
</dbReference>
<evidence type="ECO:0000256" key="7">
    <source>
        <dbReference type="ARBA" id="ARBA00022801"/>
    </source>
</evidence>
<dbReference type="SUPFAM" id="SSF56300">
    <property type="entry name" value="Metallo-dependent phosphatases"/>
    <property type="match status" value="1"/>
</dbReference>
<evidence type="ECO:0000256" key="3">
    <source>
        <dbReference type="ARBA" id="ARBA00012643"/>
    </source>
</evidence>
<dbReference type="Pfam" id="PF02872">
    <property type="entry name" value="5_nucleotid_C"/>
    <property type="match status" value="1"/>
</dbReference>